<protein>
    <submittedName>
        <fullName evidence="2">Glycosyltransferase family 2 protein</fullName>
    </submittedName>
</protein>
<evidence type="ECO:0000313" key="2">
    <source>
        <dbReference type="EMBL" id="MFD2239255.1"/>
    </source>
</evidence>
<dbReference type="SUPFAM" id="SSF53448">
    <property type="entry name" value="Nucleotide-diphospho-sugar transferases"/>
    <property type="match status" value="1"/>
</dbReference>
<dbReference type="EMBL" id="JBHUIJ010000028">
    <property type="protein sequence ID" value="MFD2239255.1"/>
    <property type="molecule type" value="Genomic_DNA"/>
</dbReference>
<reference evidence="3" key="1">
    <citation type="journal article" date="2019" name="Int. J. Syst. Evol. Microbiol.">
        <title>The Global Catalogue of Microorganisms (GCM) 10K type strain sequencing project: providing services to taxonomists for standard genome sequencing and annotation.</title>
        <authorList>
            <consortium name="The Broad Institute Genomics Platform"/>
            <consortium name="The Broad Institute Genome Sequencing Center for Infectious Disease"/>
            <person name="Wu L."/>
            <person name="Ma J."/>
        </authorList>
    </citation>
    <scope>NUCLEOTIDE SEQUENCE [LARGE SCALE GENOMIC DNA]</scope>
    <source>
        <strain evidence="3">ZS-35-S2</strain>
    </source>
</reference>
<dbReference type="InterPro" id="IPR050834">
    <property type="entry name" value="Glycosyltransf_2"/>
</dbReference>
<dbReference type="Gene3D" id="3.90.550.10">
    <property type="entry name" value="Spore Coat Polysaccharide Biosynthesis Protein SpsA, Chain A"/>
    <property type="match status" value="1"/>
</dbReference>
<accession>A0ABW5CQC1</accession>
<organism evidence="2 3">
    <name type="scientific">Aureimonas populi</name>
    <dbReference type="NCBI Taxonomy" id="1701758"/>
    <lineage>
        <taxon>Bacteria</taxon>
        <taxon>Pseudomonadati</taxon>
        <taxon>Pseudomonadota</taxon>
        <taxon>Alphaproteobacteria</taxon>
        <taxon>Hyphomicrobiales</taxon>
        <taxon>Aurantimonadaceae</taxon>
        <taxon>Aureimonas</taxon>
    </lineage>
</organism>
<proteinExistence type="predicted"/>
<feature type="domain" description="Glycosyltransferase 2-like" evidence="1">
    <location>
        <begin position="6"/>
        <end position="118"/>
    </location>
</feature>
<dbReference type="InterPro" id="IPR001173">
    <property type="entry name" value="Glyco_trans_2-like"/>
</dbReference>
<sequence>MSRIAVVIAARNATATIASAVRSALEQPEVGRVLIVDDGSTDDTLGAARGADDGSGRLHPIRLDVNRGPAHARNIAIANAREEFVSILDADDFFLPGRMARLLAAGPFDMAADNIAFVREGSKPAADPLALRAAVESQFADDAPPSELTLPAFIEGNITRRGRPRGELGFLKPIIRRELLAGLEGPYDVSLRLGEDYDLYARLLCAGARFKVIRACGYAAIVRGNSLSGRHSAEDLRRFAGVDAQLAARPGLDRQARRMALRHGAQSLARFEHRRFLQEKSERGLLAAAGALARRPAAWRAVVTGVGADKLGSVMRSPPSPDIRFLFPPVHGTTRTNHSHAPLLRGAAKIPEGSSS</sequence>
<evidence type="ECO:0000259" key="1">
    <source>
        <dbReference type="Pfam" id="PF00535"/>
    </source>
</evidence>
<keyword evidence="3" id="KW-1185">Reference proteome</keyword>
<comment type="caution">
    <text evidence="2">The sequence shown here is derived from an EMBL/GenBank/DDBJ whole genome shotgun (WGS) entry which is preliminary data.</text>
</comment>
<dbReference type="CDD" id="cd00761">
    <property type="entry name" value="Glyco_tranf_GTA_type"/>
    <property type="match status" value="1"/>
</dbReference>
<gene>
    <name evidence="2" type="ORF">ACFSKQ_17535</name>
</gene>
<dbReference type="Proteomes" id="UP001597371">
    <property type="component" value="Unassembled WGS sequence"/>
</dbReference>
<evidence type="ECO:0000313" key="3">
    <source>
        <dbReference type="Proteomes" id="UP001597371"/>
    </source>
</evidence>
<dbReference type="PANTHER" id="PTHR43685:SF2">
    <property type="entry name" value="GLYCOSYLTRANSFERASE 2-LIKE DOMAIN-CONTAINING PROTEIN"/>
    <property type="match status" value="1"/>
</dbReference>
<dbReference type="PANTHER" id="PTHR43685">
    <property type="entry name" value="GLYCOSYLTRANSFERASE"/>
    <property type="match status" value="1"/>
</dbReference>
<name>A0ABW5CQC1_9HYPH</name>
<dbReference type="Pfam" id="PF00535">
    <property type="entry name" value="Glycos_transf_2"/>
    <property type="match status" value="1"/>
</dbReference>
<dbReference type="InterPro" id="IPR029044">
    <property type="entry name" value="Nucleotide-diphossugar_trans"/>
</dbReference>
<dbReference type="RefSeq" id="WP_209738298.1">
    <property type="nucleotide sequence ID" value="NZ_CP072611.1"/>
</dbReference>